<evidence type="ECO:0000256" key="1">
    <source>
        <dbReference type="SAM" id="Phobius"/>
    </source>
</evidence>
<keyword evidence="1" id="KW-1133">Transmembrane helix</keyword>
<gene>
    <name evidence="2" type="primary">Hypp2038</name>
    <name evidence="2" type="ORF">BLAG_LOCUS16098</name>
</gene>
<name>A0A8K0ELG8_BRALA</name>
<dbReference type="AlphaFoldDB" id="A0A8K0ELG8"/>
<evidence type="ECO:0000313" key="2">
    <source>
        <dbReference type="EMBL" id="CAH1258575.1"/>
    </source>
</evidence>
<dbReference type="OrthoDB" id="10424377at2759"/>
<proteinExistence type="predicted"/>
<organism evidence="2 3">
    <name type="scientific">Branchiostoma lanceolatum</name>
    <name type="common">Common lancelet</name>
    <name type="synonym">Amphioxus lanceolatum</name>
    <dbReference type="NCBI Taxonomy" id="7740"/>
    <lineage>
        <taxon>Eukaryota</taxon>
        <taxon>Metazoa</taxon>
        <taxon>Chordata</taxon>
        <taxon>Cephalochordata</taxon>
        <taxon>Leptocardii</taxon>
        <taxon>Amphioxiformes</taxon>
        <taxon>Branchiostomatidae</taxon>
        <taxon>Branchiostoma</taxon>
    </lineage>
</organism>
<dbReference type="Proteomes" id="UP000838412">
    <property type="component" value="Chromosome 3"/>
</dbReference>
<keyword evidence="1" id="KW-0472">Membrane</keyword>
<dbReference type="EMBL" id="OV696688">
    <property type="protein sequence ID" value="CAH1258575.1"/>
    <property type="molecule type" value="Genomic_DNA"/>
</dbReference>
<keyword evidence="1" id="KW-0812">Transmembrane</keyword>
<evidence type="ECO:0000313" key="3">
    <source>
        <dbReference type="Proteomes" id="UP000838412"/>
    </source>
</evidence>
<accession>A0A8K0ELG8</accession>
<feature type="transmembrane region" description="Helical" evidence="1">
    <location>
        <begin position="42"/>
        <end position="65"/>
    </location>
</feature>
<reference evidence="2" key="1">
    <citation type="submission" date="2022-01" db="EMBL/GenBank/DDBJ databases">
        <authorList>
            <person name="Braso-Vives M."/>
        </authorList>
    </citation>
    <scope>NUCLEOTIDE SEQUENCE</scope>
</reference>
<sequence length="72" mass="7687">MDSFLNDTAVNGSGPPEHNLTYGNGSMAADSVGAGLDTYSSAMIATVLIMSLVVYAFIIQGILFCRELRHFN</sequence>
<protein>
    <submittedName>
        <fullName evidence="2">Hypp2038 protein</fullName>
    </submittedName>
</protein>
<keyword evidence="3" id="KW-1185">Reference proteome</keyword>